<evidence type="ECO:0000259" key="7">
    <source>
        <dbReference type="Pfam" id="PF07715"/>
    </source>
</evidence>
<keyword evidence="8" id="KW-0675">Receptor</keyword>
<keyword evidence="5" id="KW-0732">Signal</keyword>
<evidence type="ECO:0000313" key="8">
    <source>
        <dbReference type="EMBL" id="BEG97807.1"/>
    </source>
</evidence>
<dbReference type="Pfam" id="PF13715">
    <property type="entry name" value="CarbopepD_reg_2"/>
    <property type="match status" value="1"/>
</dbReference>
<dbReference type="Proteomes" id="UP001496674">
    <property type="component" value="Chromosome"/>
</dbReference>
<keyword evidence="9" id="KW-1185">Reference proteome</keyword>
<dbReference type="InterPro" id="IPR012910">
    <property type="entry name" value="Plug_dom"/>
</dbReference>
<accession>A0ABM8I6Q5</accession>
<dbReference type="EMBL" id="AP028055">
    <property type="protein sequence ID" value="BEG97807.1"/>
    <property type="molecule type" value="Genomic_DNA"/>
</dbReference>
<dbReference type="InterPro" id="IPR000531">
    <property type="entry name" value="Beta-barrel_TonB"/>
</dbReference>
<keyword evidence="3" id="KW-0998">Cell outer membrane</keyword>
<organism evidence="8 9">
    <name type="scientific">Bacteroides sedimenti</name>
    <dbReference type="NCBI Taxonomy" id="2136147"/>
    <lineage>
        <taxon>Bacteria</taxon>
        <taxon>Pseudomonadati</taxon>
        <taxon>Bacteroidota</taxon>
        <taxon>Bacteroidia</taxon>
        <taxon>Bacteroidales</taxon>
        <taxon>Bacteroidaceae</taxon>
        <taxon>Bacteroides</taxon>
    </lineage>
</organism>
<dbReference type="Gene3D" id="2.170.130.10">
    <property type="entry name" value="TonB-dependent receptor, plug domain"/>
    <property type="match status" value="1"/>
</dbReference>
<feature type="domain" description="TonB-dependent receptor-like beta-barrel" evidence="6">
    <location>
        <begin position="473"/>
        <end position="877"/>
    </location>
</feature>
<evidence type="ECO:0000256" key="3">
    <source>
        <dbReference type="ARBA" id="ARBA00023237"/>
    </source>
</evidence>
<feature type="signal peptide" evidence="5">
    <location>
        <begin position="1"/>
        <end position="28"/>
    </location>
</feature>
<evidence type="ECO:0000256" key="1">
    <source>
        <dbReference type="ARBA" id="ARBA00004442"/>
    </source>
</evidence>
<evidence type="ECO:0000259" key="6">
    <source>
        <dbReference type="Pfam" id="PF00593"/>
    </source>
</evidence>
<dbReference type="SUPFAM" id="SSF49464">
    <property type="entry name" value="Carboxypeptidase regulatory domain-like"/>
    <property type="match status" value="1"/>
</dbReference>
<feature type="domain" description="TonB-dependent receptor plug" evidence="7">
    <location>
        <begin position="138"/>
        <end position="233"/>
    </location>
</feature>
<proteinExistence type="inferred from homology"/>
<evidence type="ECO:0000256" key="5">
    <source>
        <dbReference type="SAM" id="SignalP"/>
    </source>
</evidence>
<feature type="chain" id="PRO_5047237551" evidence="5">
    <location>
        <begin position="29"/>
        <end position="914"/>
    </location>
</feature>
<name>A0ABM8I6Q5_9BACE</name>
<evidence type="ECO:0000256" key="4">
    <source>
        <dbReference type="RuleBase" id="RU003357"/>
    </source>
</evidence>
<dbReference type="PANTHER" id="PTHR40980">
    <property type="entry name" value="PLUG DOMAIN-CONTAINING PROTEIN"/>
    <property type="match status" value="1"/>
</dbReference>
<dbReference type="Gene3D" id="2.40.170.20">
    <property type="entry name" value="TonB-dependent receptor, beta-barrel domain"/>
    <property type="match status" value="1"/>
</dbReference>
<gene>
    <name evidence="8" type="ORF">BSYN_00720</name>
</gene>
<dbReference type="InterPro" id="IPR008969">
    <property type="entry name" value="CarboxyPept-like_regulatory"/>
</dbReference>
<keyword evidence="4" id="KW-0798">TonB box</keyword>
<comment type="similarity">
    <text evidence="4">Belongs to the TonB-dependent receptor family.</text>
</comment>
<dbReference type="Pfam" id="PF07715">
    <property type="entry name" value="Plug"/>
    <property type="match status" value="1"/>
</dbReference>
<sequence>MTLSQNKESMYKSILLAFAFLISSTTFAQKGKITGCITDGQTKEALFGVTVQVENSSLGAITDFDGKYTINGVPQGTHTIQISYISYDTQKITGVTVKARQATQIDGVLMPANIRLKEVVVLGRKNLETEKALMVERQKATIALENLGAKEMSVKGISTVADGVKKITGISIEGKNDQLFVRGLGDRYSTTTLNGLSIASPNPDNKLIPLSLFPTSVVKNITVSKVYQPSTFGDYSGAHINIESKENIGSDYFTVSASTGGKLNTLFADFYASDKGNTGCPYLGWMNGLILPSDIKKMRSDDFRSYAGGNNPFKTSFRAGKKQGLPELGLDLGMGKSWKIGNQTLNASAALSFKNDYTINKDAYTSTLNAQGIIMDKFNYNKYTYATTSSAMGQLSYTLRKNDLLTYNVMYVKSTDDSYSDRDGVDPEGILLRGSNSIYHIYALLNNQLAGQHSLSDKLLLNWQGSYGKTSSDEPDRRQVMFAKGDNRTLSLFRLNQQETMRYFGELDENEWVGDMKLKYNFTNNYSESNFIRIGGAAKSKSRDYYSANFYYNVDGIRPVITDIYNTDSYLNFENLRNGSIYINKSSQPRNKYFAGNDLYAGFAEIEFSPMDKLLAGAGVRYEHSQQWVRYWNDAAAEKRAELNSDDLFPALNLKYTIDKQSSMRLSASRTVTRPSFIEMAPFEYQESYGGEIVRGYADIKNGYNYNIDLRYEIFPLSGEMYSISAYYKYLDSPIECIQEYSGSAIQSFRNVNKGMVAGIELEMKKKLAKYLKLDFNASYIYTKITLPEDGIYTDKSRQLQGASPYLVNADLNYSPKFSKDKMLSLSLVYNLQGPRIHTVGINNVNNVEEKAFNALDFIGRYSVNKHLQFKFQAKNLINQDRKFTQKISGTGKVETVKYHKDGTSFDLGFTYNF</sequence>
<dbReference type="InterPro" id="IPR036942">
    <property type="entry name" value="Beta-barrel_TonB_sf"/>
</dbReference>
<dbReference type="PANTHER" id="PTHR40980:SF5">
    <property type="entry name" value="TONB-DEPENDENT RECEPTOR"/>
    <property type="match status" value="1"/>
</dbReference>
<reference evidence="8 9" key="1">
    <citation type="submission" date="2023-04" db="EMBL/GenBank/DDBJ databases">
        <title>Draft genome sequence of acteroides sedimenti strain YN3PY1.</title>
        <authorList>
            <person name="Yoshida N."/>
        </authorList>
    </citation>
    <scope>NUCLEOTIDE SEQUENCE [LARGE SCALE GENOMIC DNA]</scope>
    <source>
        <strain evidence="8 9">YN3PY1</strain>
    </source>
</reference>
<evidence type="ECO:0000313" key="9">
    <source>
        <dbReference type="Proteomes" id="UP001496674"/>
    </source>
</evidence>
<dbReference type="Gene3D" id="2.60.40.1120">
    <property type="entry name" value="Carboxypeptidase-like, regulatory domain"/>
    <property type="match status" value="1"/>
</dbReference>
<keyword evidence="2 4" id="KW-0472">Membrane</keyword>
<dbReference type="SUPFAM" id="SSF56935">
    <property type="entry name" value="Porins"/>
    <property type="match status" value="1"/>
</dbReference>
<comment type="subcellular location">
    <subcellularLocation>
        <location evidence="1 4">Cell outer membrane</location>
    </subcellularLocation>
</comment>
<protein>
    <submittedName>
        <fullName evidence="8">TonB-dependent receptor</fullName>
    </submittedName>
</protein>
<evidence type="ECO:0000256" key="2">
    <source>
        <dbReference type="ARBA" id="ARBA00023136"/>
    </source>
</evidence>
<dbReference type="InterPro" id="IPR037066">
    <property type="entry name" value="Plug_dom_sf"/>
</dbReference>
<dbReference type="Pfam" id="PF00593">
    <property type="entry name" value="TonB_dep_Rec_b-barrel"/>
    <property type="match status" value="1"/>
</dbReference>